<evidence type="ECO:0000256" key="1">
    <source>
        <dbReference type="SAM" id="MobiDB-lite"/>
    </source>
</evidence>
<protein>
    <submittedName>
        <fullName evidence="2">Uncharacterized protein</fullName>
    </submittedName>
</protein>
<name>A0A151X0V7_9HYME</name>
<feature type="region of interest" description="Disordered" evidence="1">
    <location>
        <begin position="93"/>
        <end position="121"/>
    </location>
</feature>
<sequence length="228" mass="25617">MCRCSGKGRSLIEGHVRERILDDARRRRRGSAQVSTQVRRCGGHTTFIEHRGSRVPLISILSRAGADGIDPSEEVLENLRSPDATSNQCAIEVVEQDEEEEEKEEEKEKDEEEEEMVGEKEDNGDVATRVVGEVKQITDRSPLLLYGVHHGVDFQRYRFDPGFLGSVESITRRVHLFGRFNDPKKGSEYGIPKNFADSIRDIRRSTNLSCPDSFGGVSLAIDNNKAML</sequence>
<proteinExistence type="predicted"/>
<evidence type="ECO:0000313" key="2">
    <source>
        <dbReference type="EMBL" id="KYQ54010.1"/>
    </source>
</evidence>
<evidence type="ECO:0000313" key="3">
    <source>
        <dbReference type="Proteomes" id="UP000075809"/>
    </source>
</evidence>
<feature type="compositionally biased region" description="Acidic residues" evidence="1">
    <location>
        <begin position="94"/>
        <end position="116"/>
    </location>
</feature>
<dbReference type="AlphaFoldDB" id="A0A151X0V7"/>
<accession>A0A151X0V7</accession>
<dbReference type="Proteomes" id="UP000075809">
    <property type="component" value="Unassembled WGS sequence"/>
</dbReference>
<reference evidence="2 3" key="1">
    <citation type="submission" date="2015-09" db="EMBL/GenBank/DDBJ databases">
        <title>Trachymyrmex zeteki WGS genome.</title>
        <authorList>
            <person name="Nygaard S."/>
            <person name="Hu H."/>
            <person name="Boomsma J."/>
            <person name="Zhang G."/>
        </authorList>
    </citation>
    <scope>NUCLEOTIDE SEQUENCE [LARGE SCALE GENOMIC DNA]</scope>
    <source>
        <strain evidence="2">Tzet28-1</strain>
        <tissue evidence="2">Whole body</tissue>
    </source>
</reference>
<dbReference type="EMBL" id="KQ982601">
    <property type="protein sequence ID" value="KYQ54010.1"/>
    <property type="molecule type" value="Genomic_DNA"/>
</dbReference>
<organism evidence="2 3">
    <name type="scientific">Mycetomoellerius zeteki</name>
    <dbReference type="NCBI Taxonomy" id="64791"/>
    <lineage>
        <taxon>Eukaryota</taxon>
        <taxon>Metazoa</taxon>
        <taxon>Ecdysozoa</taxon>
        <taxon>Arthropoda</taxon>
        <taxon>Hexapoda</taxon>
        <taxon>Insecta</taxon>
        <taxon>Pterygota</taxon>
        <taxon>Neoptera</taxon>
        <taxon>Endopterygota</taxon>
        <taxon>Hymenoptera</taxon>
        <taxon>Apocrita</taxon>
        <taxon>Aculeata</taxon>
        <taxon>Formicoidea</taxon>
        <taxon>Formicidae</taxon>
        <taxon>Myrmicinae</taxon>
        <taxon>Mycetomoellerius</taxon>
    </lineage>
</organism>
<gene>
    <name evidence="2" type="ORF">ALC60_07087</name>
</gene>
<keyword evidence="3" id="KW-1185">Reference proteome</keyword>